<dbReference type="AlphaFoldDB" id="A0A0F9T692"/>
<feature type="region of interest" description="Disordered" evidence="1">
    <location>
        <begin position="37"/>
        <end position="60"/>
    </location>
</feature>
<organism evidence="2">
    <name type="scientific">marine sediment metagenome</name>
    <dbReference type="NCBI Taxonomy" id="412755"/>
    <lineage>
        <taxon>unclassified sequences</taxon>
        <taxon>metagenomes</taxon>
        <taxon>ecological metagenomes</taxon>
    </lineage>
</organism>
<sequence>MELSIKERMLLQQLLGGVKTNFLTLKKIRVFREELSPTNSEEKKLNLREEGTGDKKSLRWNPIPDREIEIPEAVYNVIKKTLESMDKAEQLSNDFYSLMEKFFPEMEDKKAKEV</sequence>
<comment type="caution">
    <text evidence="2">The sequence shown here is derived from an EMBL/GenBank/DDBJ whole genome shotgun (WGS) entry which is preliminary data.</text>
</comment>
<proteinExistence type="predicted"/>
<evidence type="ECO:0000256" key="1">
    <source>
        <dbReference type="SAM" id="MobiDB-lite"/>
    </source>
</evidence>
<protein>
    <submittedName>
        <fullName evidence="2">Uncharacterized protein</fullName>
    </submittedName>
</protein>
<reference evidence="2" key="1">
    <citation type="journal article" date="2015" name="Nature">
        <title>Complex archaea that bridge the gap between prokaryotes and eukaryotes.</title>
        <authorList>
            <person name="Spang A."/>
            <person name="Saw J.H."/>
            <person name="Jorgensen S.L."/>
            <person name="Zaremba-Niedzwiedzka K."/>
            <person name="Martijn J."/>
            <person name="Lind A.E."/>
            <person name="van Eijk R."/>
            <person name="Schleper C."/>
            <person name="Guy L."/>
            <person name="Ettema T.J."/>
        </authorList>
    </citation>
    <scope>NUCLEOTIDE SEQUENCE</scope>
</reference>
<dbReference type="EMBL" id="LAZR01000403">
    <property type="protein sequence ID" value="KKN70392.1"/>
    <property type="molecule type" value="Genomic_DNA"/>
</dbReference>
<name>A0A0F9T692_9ZZZZ</name>
<accession>A0A0F9T692</accession>
<feature type="compositionally biased region" description="Basic and acidic residues" evidence="1">
    <location>
        <begin position="37"/>
        <end position="57"/>
    </location>
</feature>
<gene>
    <name evidence="2" type="ORF">LCGC14_0430870</name>
</gene>
<evidence type="ECO:0000313" key="2">
    <source>
        <dbReference type="EMBL" id="KKN70392.1"/>
    </source>
</evidence>